<keyword evidence="2" id="KW-1185">Reference proteome</keyword>
<dbReference type="Proteomes" id="UP000008909">
    <property type="component" value="Unassembled WGS sequence"/>
</dbReference>
<dbReference type="EMBL" id="DF144444">
    <property type="protein sequence ID" value="GAA56913.1"/>
    <property type="molecule type" value="Genomic_DNA"/>
</dbReference>
<protein>
    <submittedName>
        <fullName evidence="1">3-hydroxyacyl-CoA dehydrogenase / 3-hydroxy-2-methylbutyryl-CoA dehydrogenase</fullName>
    </submittedName>
</protein>
<dbReference type="SUPFAM" id="SSF51735">
    <property type="entry name" value="NAD(P)-binding Rossmann-fold domains"/>
    <property type="match status" value="1"/>
</dbReference>
<evidence type="ECO:0000313" key="1">
    <source>
        <dbReference type="EMBL" id="GAA56913.1"/>
    </source>
</evidence>
<sequence length="88" mass="9705">MSFSCAAQLFQVTCETDAINAVNTAKGQFSKLDVLVNCAGVGFACKTFNAKHRKPHALDTFERIIKVSFDATVSVFLWTSVACQRDRQ</sequence>
<dbReference type="InterPro" id="IPR036291">
    <property type="entry name" value="NAD(P)-bd_dom_sf"/>
</dbReference>
<dbReference type="InterPro" id="IPR002347">
    <property type="entry name" value="SDR_fam"/>
</dbReference>
<reference key="2">
    <citation type="submission" date="2011-10" db="EMBL/GenBank/DDBJ databases">
        <title>The genome and transcriptome sequence of Clonorchis sinensis provide insights into the carcinogenic liver fluke.</title>
        <authorList>
            <person name="Wang X."/>
            <person name="Huang Y."/>
            <person name="Chen W."/>
            <person name="Liu H."/>
            <person name="Guo L."/>
            <person name="Chen Y."/>
            <person name="Luo F."/>
            <person name="Zhou W."/>
            <person name="Sun J."/>
            <person name="Mao Q."/>
            <person name="Liang P."/>
            <person name="Zhou C."/>
            <person name="Tian Y."/>
            <person name="Men J."/>
            <person name="Lv X."/>
            <person name="Huang L."/>
            <person name="Zhou J."/>
            <person name="Hu Y."/>
            <person name="Li R."/>
            <person name="Zhang F."/>
            <person name="Lei H."/>
            <person name="Li X."/>
            <person name="Hu X."/>
            <person name="Liang C."/>
            <person name="Xu J."/>
            <person name="Wu Z."/>
            <person name="Yu X."/>
        </authorList>
    </citation>
    <scope>NUCLEOTIDE SEQUENCE</scope>
    <source>
        <strain>Henan</strain>
    </source>
</reference>
<evidence type="ECO:0000313" key="2">
    <source>
        <dbReference type="Proteomes" id="UP000008909"/>
    </source>
</evidence>
<gene>
    <name evidence="1" type="ORF">CLF_111809</name>
</gene>
<accession>G7YVD3</accession>
<name>G7YVD3_CLOSI</name>
<dbReference type="AlphaFoldDB" id="G7YVD3"/>
<organism evidence="1 2">
    <name type="scientific">Clonorchis sinensis</name>
    <name type="common">Chinese liver fluke</name>
    <dbReference type="NCBI Taxonomy" id="79923"/>
    <lineage>
        <taxon>Eukaryota</taxon>
        <taxon>Metazoa</taxon>
        <taxon>Spiralia</taxon>
        <taxon>Lophotrochozoa</taxon>
        <taxon>Platyhelminthes</taxon>
        <taxon>Trematoda</taxon>
        <taxon>Digenea</taxon>
        <taxon>Opisthorchiida</taxon>
        <taxon>Opisthorchiata</taxon>
        <taxon>Opisthorchiidae</taxon>
        <taxon>Clonorchis</taxon>
    </lineage>
</organism>
<proteinExistence type="predicted"/>
<dbReference type="Gene3D" id="3.40.50.720">
    <property type="entry name" value="NAD(P)-binding Rossmann-like Domain"/>
    <property type="match status" value="1"/>
</dbReference>
<reference evidence="1" key="1">
    <citation type="journal article" date="2011" name="Genome Biol.">
        <title>The draft genome of the carcinogenic human liver fluke Clonorchis sinensis.</title>
        <authorList>
            <person name="Wang X."/>
            <person name="Chen W."/>
            <person name="Huang Y."/>
            <person name="Sun J."/>
            <person name="Men J."/>
            <person name="Liu H."/>
            <person name="Luo F."/>
            <person name="Guo L."/>
            <person name="Lv X."/>
            <person name="Deng C."/>
            <person name="Zhou C."/>
            <person name="Fan Y."/>
            <person name="Li X."/>
            <person name="Huang L."/>
            <person name="Hu Y."/>
            <person name="Liang C."/>
            <person name="Hu X."/>
            <person name="Xu J."/>
            <person name="Yu X."/>
        </authorList>
    </citation>
    <scope>NUCLEOTIDE SEQUENCE [LARGE SCALE GENOMIC DNA]</scope>
    <source>
        <strain evidence="1">Henan</strain>
    </source>
</reference>
<dbReference type="Pfam" id="PF00106">
    <property type="entry name" value="adh_short"/>
    <property type="match status" value="1"/>
</dbReference>